<dbReference type="NCBIfam" id="TIGR00885">
    <property type="entry name" value="fucP"/>
    <property type="match status" value="1"/>
</dbReference>
<dbReference type="GO" id="GO:0005886">
    <property type="term" value="C:plasma membrane"/>
    <property type="evidence" value="ECO:0007669"/>
    <property type="project" value="UniProtKB-SubCell"/>
</dbReference>
<feature type="transmembrane region" description="Helical" evidence="6">
    <location>
        <begin position="295"/>
        <end position="313"/>
    </location>
</feature>
<dbReference type="CDD" id="cd17394">
    <property type="entry name" value="MFS_FucP_like"/>
    <property type="match status" value="1"/>
</dbReference>
<accession>A0A4Q7YY55</accession>
<evidence type="ECO:0000256" key="3">
    <source>
        <dbReference type="ARBA" id="ARBA00022692"/>
    </source>
</evidence>
<feature type="transmembrane region" description="Helical" evidence="6">
    <location>
        <begin position="64"/>
        <end position="88"/>
    </location>
</feature>
<keyword evidence="4 6" id="KW-1133">Transmembrane helix</keyword>
<feature type="transmembrane region" description="Helical" evidence="6">
    <location>
        <begin position="410"/>
        <end position="430"/>
    </location>
</feature>
<keyword evidence="8" id="KW-1185">Reference proteome</keyword>
<feature type="transmembrane region" description="Helical" evidence="6">
    <location>
        <begin position="384"/>
        <end position="404"/>
    </location>
</feature>
<feature type="transmembrane region" description="Helical" evidence="6">
    <location>
        <begin position="325"/>
        <end position="343"/>
    </location>
</feature>
<gene>
    <name evidence="7" type="ORF">BDD14_4313</name>
</gene>
<evidence type="ECO:0000256" key="6">
    <source>
        <dbReference type="SAM" id="Phobius"/>
    </source>
</evidence>
<organism evidence="7 8">
    <name type="scientific">Edaphobacter modestus</name>
    <dbReference type="NCBI Taxonomy" id="388466"/>
    <lineage>
        <taxon>Bacteria</taxon>
        <taxon>Pseudomonadati</taxon>
        <taxon>Acidobacteriota</taxon>
        <taxon>Terriglobia</taxon>
        <taxon>Terriglobales</taxon>
        <taxon>Acidobacteriaceae</taxon>
        <taxon>Edaphobacter</taxon>
    </lineage>
</organism>
<dbReference type="PANTHER" id="PTHR43702:SF11">
    <property type="entry name" value="L-FUCOSE-PROTON SYMPORTER"/>
    <property type="match status" value="1"/>
</dbReference>
<reference evidence="7 8" key="1">
    <citation type="submission" date="2019-02" db="EMBL/GenBank/DDBJ databases">
        <title>Genomic Encyclopedia of Archaeal and Bacterial Type Strains, Phase II (KMG-II): from individual species to whole genera.</title>
        <authorList>
            <person name="Goeker M."/>
        </authorList>
    </citation>
    <scope>NUCLEOTIDE SEQUENCE [LARGE SCALE GENOMIC DNA]</scope>
    <source>
        <strain evidence="7 8">DSM 18101</strain>
    </source>
</reference>
<dbReference type="SUPFAM" id="SSF103473">
    <property type="entry name" value="MFS general substrate transporter"/>
    <property type="match status" value="1"/>
</dbReference>
<dbReference type="GO" id="GO:0015535">
    <property type="term" value="F:fucose:proton symporter activity"/>
    <property type="evidence" value="ECO:0007669"/>
    <property type="project" value="InterPro"/>
</dbReference>
<dbReference type="InterPro" id="IPR005275">
    <property type="entry name" value="Lfuc_symporter_FucP"/>
</dbReference>
<proteinExistence type="predicted"/>
<name>A0A4Q7YY55_9BACT</name>
<dbReference type="InterPro" id="IPR050375">
    <property type="entry name" value="MFS_TsgA-like"/>
</dbReference>
<evidence type="ECO:0000256" key="1">
    <source>
        <dbReference type="ARBA" id="ARBA00004429"/>
    </source>
</evidence>
<sequence length="443" mass="47722">MQISAPATTRSNSEPTGGKHPVFPVGHMLPFVLVTVLFFLWGMSNNLTDILVQQFKKSLELSQFSAQLVQTANFFGYFCMAIPAGLLMRRWGYKAGMVTGLVIFGLGMLLFLPAALRGEYAMFLIALFTVGCGASILETAANPFIAQFGDPVTSEQRLNFSQSFNPPGTVTGVLIGTYFIFSGVEPNAAEIEQMKTAGTYQAYLHGEIMRVVPTYLAFGLVVLLCALILSRTKFPVIESEHEGEGEDHGSFRDLLRTPTIWIAVAANFCNVGAQISSWSSLIPYMKQYTVVSERTAAHFLTGVLVAMLIGRFVSTPLMRYVRPSLMLGVYGICNAVLMLVSVLRPGMTGAWAVVASGFFISIMFPTIFALGLKGLGSNTKLGGSLLVMAIVGGAIFPPISGLIARETGSLALGYLVPLVGFIGVAIFGFYQSTQRTLLSGPAY</sequence>
<keyword evidence="3 6" id="KW-0812">Transmembrane</keyword>
<dbReference type="AlphaFoldDB" id="A0A4Q7YY55"/>
<evidence type="ECO:0000256" key="4">
    <source>
        <dbReference type="ARBA" id="ARBA00022989"/>
    </source>
</evidence>
<keyword evidence="5 6" id="KW-0472">Membrane</keyword>
<dbReference type="PANTHER" id="PTHR43702">
    <property type="entry name" value="L-FUCOSE-PROTON SYMPORTER"/>
    <property type="match status" value="1"/>
</dbReference>
<dbReference type="EMBL" id="SHKW01000001">
    <property type="protein sequence ID" value="RZU42720.1"/>
    <property type="molecule type" value="Genomic_DNA"/>
</dbReference>
<evidence type="ECO:0000313" key="8">
    <source>
        <dbReference type="Proteomes" id="UP000292958"/>
    </source>
</evidence>
<dbReference type="Gene3D" id="1.20.1250.20">
    <property type="entry name" value="MFS general substrate transporter like domains"/>
    <property type="match status" value="2"/>
</dbReference>
<comment type="caution">
    <text evidence="7">The sequence shown here is derived from an EMBL/GenBank/DDBJ whole genome shotgun (WGS) entry which is preliminary data.</text>
</comment>
<feature type="transmembrane region" description="Helical" evidence="6">
    <location>
        <begin position="211"/>
        <end position="229"/>
    </location>
</feature>
<evidence type="ECO:0000256" key="5">
    <source>
        <dbReference type="ARBA" id="ARBA00023136"/>
    </source>
</evidence>
<dbReference type="InterPro" id="IPR036259">
    <property type="entry name" value="MFS_trans_sf"/>
</dbReference>
<dbReference type="Pfam" id="PF07690">
    <property type="entry name" value="MFS_1"/>
    <property type="match status" value="1"/>
</dbReference>
<keyword evidence="2" id="KW-1003">Cell membrane</keyword>
<feature type="transmembrane region" description="Helical" evidence="6">
    <location>
        <begin position="120"/>
        <end position="137"/>
    </location>
</feature>
<evidence type="ECO:0000313" key="7">
    <source>
        <dbReference type="EMBL" id="RZU42720.1"/>
    </source>
</evidence>
<dbReference type="Proteomes" id="UP000292958">
    <property type="component" value="Unassembled WGS sequence"/>
</dbReference>
<dbReference type="InterPro" id="IPR011701">
    <property type="entry name" value="MFS"/>
</dbReference>
<comment type="subcellular location">
    <subcellularLocation>
        <location evidence="1">Cell inner membrane</location>
        <topology evidence="1">Multi-pass membrane protein</topology>
    </subcellularLocation>
</comment>
<feature type="transmembrane region" description="Helical" evidence="6">
    <location>
        <begin position="95"/>
        <end position="114"/>
    </location>
</feature>
<protein>
    <submittedName>
        <fullName evidence="7">FHS family L-fucose permease-like MFS transporter</fullName>
    </submittedName>
</protein>
<dbReference type="RefSeq" id="WP_242618088.1">
    <property type="nucleotide sequence ID" value="NZ_SHKW01000001.1"/>
</dbReference>
<evidence type="ECO:0000256" key="2">
    <source>
        <dbReference type="ARBA" id="ARBA00022475"/>
    </source>
</evidence>
<feature type="transmembrane region" description="Helical" evidence="6">
    <location>
        <begin position="21"/>
        <end position="44"/>
    </location>
</feature>
<feature type="transmembrane region" description="Helical" evidence="6">
    <location>
        <begin position="349"/>
        <end position="372"/>
    </location>
</feature>